<dbReference type="PANTHER" id="PTHR36919">
    <property type="entry name" value="BLR1215 PROTEIN"/>
    <property type="match status" value="1"/>
</dbReference>
<evidence type="ECO:0000259" key="2">
    <source>
        <dbReference type="Pfam" id="PF09917"/>
    </source>
</evidence>
<dbReference type="EMBL" id="BPQO01000014">
    <property type="protein sequence ID" value="GJD89822.1"/>
    <property type="molecule type" value="Genomic_DNA"/>
</dbReference>
<name>A0AAV4ZNT5_9HYPH</name>
<dbReference type="InterPro" id="IPR019223">
    <property type="entry name" value="DUF2147"/>
</dbReference>
<comment type="caution">
    <text evidence="3">The sequence shown here is derived from an EMBL/GenBank/DDBJ whole genome shotgun (WGS) entry which is preliminary data.</text>
</comment>
<evidence type="ECO:0000256" key="1">
    <source>
        <dbReference type="SAM" id="MobiDB-lite"/>
    </source>
</evidence>
<sequence>MLPGHGETPDRAEDLTGRHDAVNIGADCGPRQAGRPQRGRGTHRECADERGRRGTARFAWEYGMTFRLIATGAGRAGLRRAVLPAALLAGLAGAGHAAAPADATGTFLTEDGRARIRMERCGPAEKNLCGYVVWLKVPLNDKGQPRVDFKNPDTKKQARPSLGHQLILGLKPNADARYEGKIYNSEDGKSYDVTIWSEAPGELTVRGCLIAFLCKSQTWNKVSDVLPGQLTGPTNGPGGPRSDAEWLPAKPAATGSTAAPTGAAKPAAKPGAAAPKPAAE</sequence>
<feature type="region of interest" description="Disordered" evidence="1">
    <location>
        <begin position="1"/>
        <end position="50"/>
    </location>
</feature>
<dbReference type="Pfam" id="PF09917">
    <property type="entry name" value="DUF2147"/>
    <property type="match status" value="1"/>
</dbReference>
<reference evidence="3" key="2">
    <citation type="submission" date="2021-08" db="EMBL/GenBank/DDBJ databases">
        <authorList>
            <person name="Tani A."/>
            <person name="Ola A."/>
            <person name="Ogura Y."/>
            <person name="Katsura K."/>
            <person name="Hayashi T."/>
        </authorList>
    </citation>
    <scope>NUCLEOTIDE SEQUENCE</scope>
    <source>
        <strain evidence="3">DSM 16372</strain>
    </source>
</reference>
<organism evidence="3 4">
    <name type="scientific">Methylobacterium hispanicum</name>
    <dbReference type="NCBI Taxonomy" id="270350"/>
    <lineage>
        <taxon>Bacteria</taxon>
        <taxon>Pseudomonadati</taxon>
        <taxon>Pseudomonadota</taxon>
        <taxon>Alphaproteobacteria</taxon>
        <taxon>Hyphomicrobiales</taxon>
        <taxon>Methylobacteriaceae</taxon>
        <taxon>Methylobacterium</taxon>
    </lineage>
</organism>
<evidence type="ECO:0000313" key="3">
    <source>
        <dbReference type="EMBL" id="GJD89822.1"/>
    </source>
</evidence>
<dbReference type="PANTHER" id="PTHR36919:SF2">
    <property type="entry name" value="BLL6627 PROTEIN"/>
    <property type="match status" value="1"/>
</dbReference>
<accession>A0AAV4ZNT5</accession>
<evidence type="ECO:0000313" key="4">
    <source>
        <dbReference type="Proteomes" id="UP001055247"/>
    </source>
</evidence>
<dbReference type="Gene3D" id="2.40.128.520">
    <property type="match status" value="1"/>
</dbReference>
<keyword evidence="4" id="KW-1185">Reference proteome</keyword>
<gene>
    <name evidence="3" type="ORF">BHAOGJBA_3354</name>
</gene>
<feature type="compositionally biased region" description="Low complexity" evidence="1">
    <location>
        <begin position="248"/>
        <end position="280"/>
    </location>
</feature>
<dbReference type="Proteomes" id="UP001055247">
    <property type="component" value="Unassembled WGS sequence"/>
</dbReference>
<feature type="domain" description="DUF2147" evidence="2">
    <location>
        <begin position="105"/>
        <end position="221"/>
    </location>
</feature>
<feature type="region of interest" description="Disordered" evidence="1">
    <location>
        <begin position="230"/>
        <end position="280"/>
    </location>
</feature>
<protein>
    <recommendedName>
        <fullName evidence="2">DUF2147 domain-containing protein</fullName>
    </recommendedName>
</protein>
<reference evidence="3" key="1">
    <citation type="journal article" date="2016" name="Front. Microbiol.">
        <title>Genome Sequence of the Piezophilic, Mesophilic Sulfate-Reducing Bacterium Desulfovibrio indicus J2T.</title>
        <authorList>
            <person name="Cao J."/>
            <person name="Maignien L."/>
            <person name="Shao Z."/>
            <person name="Alain K."/>
            <person name="Jebbar M."/>
        </authorList>
    </citation>
    <scope>NUCLEOTIDE SEQUENCE</scope>
    <source>
        <strain evidence="3">DSM 16372</strain>
    </source>
</reference>
<dbReference type="AlphaFoldDB" id="A0AAV4ZNT5"/>
<feature type="compositionally biased region" description="Basic and acidic residues" evidence="1">
    <location>
        <begin position="7"/>
        <end position="21"/>
    </location>
</feature>
<proteinExistence type="predicted"/>